<dbReference type="Proteomes" id="UP000315003">
    <property type="component" value="Chromosome"/>
</dbReference>
<keyword evidence="8" id="KW-1185">Reference proteome</keyword>
<dbReference type="InterPro" id="IPR013428">
    <property type="entry name" value="Membrane-bound_put_N"/>
</dbReference>
<dbReference type="RefSeq" id="WP_419187557.1">
    <property type="nucleotide sequence ID" value="NZ_CP036272.1"/>
</dbReference>
<dbReference type="PANTHER" id="PTHR33546">
    <property type="entry name" value="LARGE, MULTIFUNCTIONAL SECRETED PROTEIN-RELATED"/>
    <property type="match status" value="1"/>
</dbReference>
<dbReference type="GO" id="GO:0046872">
    <property type="term" value="F:metal ion binding"/>
    <property type="evidence" value="ECO:0007669"/>
    <property type="project" value="UniProtKB-KW"/>
</dbReference>
<dbReference type="Gene3D" id="2.120.10.30">
    <property type="entry name" value="TolB, C-terminal domain"/>
    <property type="match status" value="1"/>
</dbReference>
<evidence type="ECO:0000256" key="5">
    <source>
        <dbReference type="SAM" id="MobiDB-lite"/>
    </source>
</evidence>
<dbReference type="PROSITE" id="PS51007">
    <property type="entry name" value="CYTC"/>
    <property type="match status" value="1"/>
</dbReference>
<name>A0A517SYT6_9BACT</name>
<dbReference type="PANTHER" id="PTHR33546:SF1">
    <property type="entry name" value="LARGE, MULTIFUNCTIONAL SECRETED PROTEIN"/>
    <property type="match status" value="1"/>
</dbReference>
<dbReference type="NCBIfam" id="TIGR02604">
    <property type="entry name" value="Piru_Ver_Nterm"/>
    <property type="match status" value="1"/>
</dbReference>
<keyword evidence="1 4" id="KW-0349">Heme</keyword>
<evidence type="ECO:0000313" key="7">
    <source>
        <dbReference type="EMBL" id="QDT61300.1"/>
    </source>
</evidence>
<dbReference type="InterPro" id="IPR016024">
    <property type="entry name" value="ARM-type_fold"/>
</dbReference>
<dbReference type="SUPFAM" id="SSF48371">
    <property type="entry name" value="ARM repeat"/>
    <property type="match status" value="1"/>
</dbReference>
<dbReference type="Pfam" id="PF23500">
    <property type="entry name" value="DUF7133"/>
    <property type="match status" value="1"/>
</dbReference>
<gene>
    <name evidence="7" type="ORF">SV7mr_38350</name>
</gene>
<evidence type="ECO:0000256" key="4">
    <source>
        <dbReference type="PROSITE-ProRule" id="PRU00433"/>
    </source>
</evidence>
<feature type="region of interest" description="Disordered" evidence="5">
    <location>
        <begin position="722"/>
        <end position="748"/>
    </location>
</feature>
<dbReference type="AlphaFoldDB" id="A0A517SYT6"/>
<keyword evidence="3 4" id="KW-0408">Iron</keyword>
<dbReference type="InterPro" id="IPR011041">
    <property type="entry name" value="Quinoprot_gluc/sorb_DH_b-prop"/>
</dbReference>
<dbReference type="NCBIfam" id="TIGR02603">
    <property type="entry name" value="CxxCH_TIGR02603"/>
    <property type="match status" value="1"/>
</dbReference>
<evidence type="ECO:0000259" key="6">
    <source>
        <dbReference type="PROSITE" id="PS51007"/>
    </source>
</evidence>
<evidence type="ECO:0000313" key="8">
    <source>
        <dbReference type="Proteomes" id="UP000315003"/>
    </source>
</evidence>
<dbReference type="InterPro" id="IPR055557">
    <property type="entry name" value="DUF7133"/>
</dbReference>
<dbReference type="Pfam" id="PF00034">
    <property type="entry name" value="Cytochrom_C"/>
    <property type="match status" value="1"/>
</dbReference>
<dbReference type="GO" id="GO:0009055">
    <property type="term" value="F:electron transfer activity"/>
    <property type="evidence" value="ECO:0007669"/>
    <property type="project" value="InterPro"/>
</dbReference>
<reference evidence="7 8" key="1">
    <citation type="submission" date="2019-02" db="EMBL/GenBank/DDBJ databases">
        <title>Deep-cultivation of Planctomycetes and their phenomic and genomic characterization uncovers novel biology.</title>
        <authorList>
            <person name="Wiegand S."/>
            <person name="Jogler M."/>
            <person name="Boedeker C."/>
            <person name="Pinto D."/>
            <person name="Vollmers J."/>
            <person name="Rivas-Marin E."/>
            <person name="Kohn T."/>
            <person name="Peeters S.H."/>
            <person name="Heuer A."/>
            <person name="Rast P."/>
            <person name="Oberbeckmann S."/>
            <person name="Bunk B."/>
            <person name="Jeske O."/>
            <person name="Meyerdierks A."/>
            <person name="Storesund J.E."/>
            <person name="Kallscheuer N."/>
            <person name="Luecker S."/>
            <person name="Lage O.M."/>
            <person name="Pohl T."/>
            <person name="Merkel B.J."/>
            <person name="Hornburger P."/>
            <person name="Mueller R.-W."/>
            <person name="Bruemmer F."/>
            <person name="Labrenz M."/>
            <person name="Spormann A.M."/>
            <person name="Op den Camp H."/>
            <person name="Overmann J."/>
            <person name="Amann R."/>
            <person name="Jetten M.S.M."/>
            <person name="Mascher T."/>
            <person name="Medema M.H."/>
            <person name="Devos D.P."/>
            <person name="Kaster A.-K."/>
            <person name="Ovreas L."/>
            <person name="Rohde M."/>
            <person name="Galperin M.Y."/>
            <person name="Jogler C."/>
        </authorList>
    </citation>
    <scope>NUCLEOTIDE SEQUENCE [LARGE SCALE GENOMIC DNA]</scope>
    <source>
        <strain evidence="7 8">SV_7m_r</strain>
    </source>
</reference>
<dbReference type="SUPFAM" id="SSF46626">
    <property type="entry name" value="Cytochrome c"/>
    <property type="match status" value="1"/>
</dbReference>
<feature type="domain" description="Cytochrome c" evidence="6">
    <location>
        <begin position="1050"/>
        <end position="1183"/>
    </location>
</feature>
<dbReference type="SUPFAM" id="SSF50952">
    <property type="entry name" value="Soluble quinoprotein glucose dehydrogenase"/>
    <property type="match status" value="1"/>
</dbReference>
<keyword evidence="2 4" id="KW-0479">Metal-binding</keyword>
<dbReference type="EMBL" id="CP036272">
    <property type="protein sequence ID" value="QDT61300.1"/>
    <property type="molecule type" value="Genomic_DNA"/>
</dbReference>
<sequence>MPAARLRKLSLSRLLCAIGWISLTISGIQLHSAEPDEFAKPVRTTEPQTPQQQLASFRVPDGFEVQLVAAEPAIAKPMNLAFDARGNLWVTSSAEYPYPAKLGQGSDRITVLSDLDGDGYREQAVQFADNLNIPIGLYPLGYGAICFSIPNLLHLRDTDGDGKADQREVLYGPFDTSRDTHGMVNGLRRGFDGWLYCCHGFNNQSHVTGGDGNQVHMQSGNTFRVKLDGSRIEHFTNGQVNPFGLCFDPLGNLFSADCHTKPVSLLLRDGYSPSFGKPHDGMGFTPAVMDHLHGSTAIAGIAIYNAPQFPAEYQGNSFGGNVMTSRVNRNRLEFTDGSFKAIAEEDFLSCDDPWFRPVDVKVGPDGALYIADFYNRIIGHYEVPLDHPGRDRTSGRIWRVVYKGHSETKQPKSKQPKTPSTLQDWVAQLGHPNLPQRMAACDVLVDEYKDKAAASVAQLVDTTDNDAAAIGGLWYLQRTGHLATAQITALLNSPSVLRRTHALRAIAASPSLVHDNVQEWIETGLQDANANVVLAAAGAVQTHSKTVTPQAVLDCLRQHPSADSHVRHALRLGLRRQLEIASQFASVESTQNPIDQANIVSVCLAIKTDSAANHLATHLSLVSQSSDIDLKTVVRTAASHVSQSKLTALIDQAREFCGENQALQAELLTALQQGAKQQGEATMPASWNSWANDVVNTLLDVDSETGKLNPSQADVVGWSHVAEQDDTGPDPWSPTRRRHSSDGAGPHLLISSLPAGETRRGIRRSQPFTLPPQLSFLVAGHDGFPDKPAGNQNLVRLIDQQTQQVIATAAAPRTDTATPVVIQAGENAGKQAFIEVVDADPGTAYAWIAVGQFSLQGLNPQPLHQRRLRAAQLTIDWQLDSPNRHFANLMMQSHRAADRELYARAASVRSHTAITHGMVKCLGIEALSRQTVAEVSQLLPKVIDKQASMTEICKGLGDVTSVVSFENQKAIAKALSADQAGAAVLLTLGQTGKIAALAIADPETNAQWSVVAAAEIKADLQTLASNAKPRDEAITQFTEKILTLSRQSPGTAQAGAAVFKQHCANCHQVAGQGGQVGPNLDGIAGRGWERIAEDVLQPNRNVDVAFRSSTLLLDDGRVITGLIKRREGQQTIVVDSQAKEITIANDQIEVIRQSNLSPMPNNLAATIKPDQWVNLLAYLMSLNK</sequence>
<dbReference type="InterPro" id="IPR011042">
    <property type="entry name" value="6-blade_b-propeller_TolB-like"/>
</dbReference>
<evidence type="ECO:0000256" key="1">
    <source>
        <dbReference type="ARBA" id="ARBA00022617"/>
    </source>
</evidence>
<dbReference type="Gene3D" id="1.25.10.10">
    <property type="entry name" value="Leucine-rich Repeat Variant"/>
    <property type="match status" value="1"/>
</dbReference>
<dbReference type="InterPro" id="IPR013427">
    <property type="entry name" value="Haem-bd_dom_put"/>
</dbReference>
<dbReference type="InterPro" id="IPR009056">
    <property type="entry name" value="Cyt_c-like_dom"/>
</dbReference>
<evidence type="ECO:0000256" key="2">
    <source>
        <dbReference type="ARBA" id="ARBA00022723"/>
    </source>
</evidence>
<dbReference type="InterPro" id="IPR011989">
    <property type="entry name" value="ARM-like"/>
</dbReference>
<evidence type="ECO:0000256" key="3">
    <source>
        <dbReference type="ARBA" id="ARBA00023004"/>
    </source>
</evidence>
<protein>
    <submittedName>
        <fullName evidence="7">Cytochrome c</fullName>
    </submittedName>
</protein>
<organism evidence="7 8">
    <name type="scientific">Stieleria bergensis</name>
    <dbReference type="NCBI Taxonomy" id="2528025"/>
    <lineage>
        <taxon>Bacteria</taxon>
        <taxon>Pseudomonadati</taxon>
        <taxon>Planctomycetota</taxon>
        <taxon>Planctomycetia</taxon>
        <taxon>Pirellulales</taxon>
        <taxon>Pirellulaceae</taxon>
        <taxon>Stieleria</taxon>
    </lineage>
</organism>
<proteinExistence type="predicted"/>
<dbReference type="InterPro" id="IPR036909">
    <property type="entry name" value="Cyt_c-like_dom_sf"/>
</dbReference>
<accession>A0A517SYT6</accession>
<dbReference type="Gene3D" id="1.10.760.10">
    <property type="entry name" value="Cytochrome c-like domain"/>
    <property type="match status" value="1"/>
</dbReference>
<dbReference type="GO" id="GO:0020037">
    <property type="term" value="F:heme binding"/>
    <property type="evidence" value="ECO:0007669"/>
    <property type="project" value="InterPro"/>
</dbReference>